<dbReference type="EMBL" id="AP017378">
    <property type="protein sequence ID" value="BBD08331.1"/>
    <property type="molecule type" value="Genomic_DNA"/>
</dbReference>
<name>A0A2Z6AYJ5_9BACT</name>
<comment type="catalytic activity">
    <reaction evidence="4">
        <text>dTTP + H2O = dTMP + diphosphate + H(+)</text>
        <dbReference type="Rhea" id="RHEA:28534"/>
        <dbReference type="ChEBI" id="CHEBI:15377"/>
        <dbReference type="ChEBI" id="CHEBI:15378"/>
        <dbReference type="ChEBI" id="CHEBI:33019"/>
        <dbReference type="ChEBI" id="CHEBI:37568"/>
        <dbReference type="ChEBI" id="CHEBI:63528"/>
        <dbReference type="EC" id="3.6.1.9"/>
    </reaction>
</comment>
<evidence type="ECO:0000256" key="3">
    <source>
        <dbReference type="ARBA" id="ARBA00023080"/>
    </source>
</evidence>
<dbReference type="GO" id="GO:0036218">
    <property type="term" value="F:dTTP diphosphatase activity"/>
    <property type="evidence" value="ECO:0007669"/>
    <property type="project" value="RHEA"/>
</dbReference>
<dbReference type="EC" id="3.6.1.9" evidence="4"/>
<dbReference type="AlphaFoldDB" id="A0A2Z6AYJ5"/>
<dbReference type="Proteomes" id="UP000269883">
    <property type="component" value="Chromosome"/>
</dbReference>
<evidence type="ECO:0000313" key="6">
    <source>
        <dbReference type="Proteomes" id="UP000269883"/>
    </source>
</evidence>
<dbReference type="GO" id="GO:0005737">
    <property type="term" value="C:cytoplasm"/>
    <property type="evidence" value="ECO:0007669"/>
    <property type="project" value="UniProtKB-SubCell"/>
</dbReference>
<dbReference type="InterPro" id="IPR003697">
    <property type="entry name" value="Maf-like"/>
</dbReference>
<dbReference type="PANTHER" id="PTHR43213">
    <property type="entry name" value="BIFUNCTIONAL DTTP/UTP PYROPHOSPHATASE/METHYLTRANSFERASE PROTEIN-RELATED"/>
    <property type="match status" value="1"/>
</dbReference>
<keyword evidence="6" id="KW-1185">Reference proteome</keyword>
<dbReference type="CDD" id="cd00555">
    <property type="entry name" value="Maf"/>
    <property type="match status" value="1"/>
</dbReference>
<dbReference type="Pfam" id="PF02545">
    <property type="entry name" value="Maf"/>
    <property type="match status" value="1"/>
</dbReference>
<sequence>MTFTIHEDRPGHQLLLFARPDFVYKMPMHTDTLPGPLEAVQSIILASGSPRRKDMLQSLGIDFNIQVSPGEEPDPMLGEDPDGYARRASLAKAEAVAKLNPEAIVIGSDTIVVLDNEIMGKPSGPDEAMLMLSKLVGNTHRVVSGCAVFHPGGEPKLFSVSTDVTMGPQPLEVLFAYVATGEPMDKAGAYAIQGQGGFLVESISGSYNNVVGLPLHKLVDILFELRAIRPRG</sequence>
<organism evidence="5 6">
    <name type="scientific">Desulfovibrio ferrophilus</name>
    <dbReference type="NCBI Taxonomy" id="241368"/>
    <lineage>
        <taxon>Bacteria</taxon>
        <taxon>Pseudomonadati</taxon>
        <taxon>Thermodesulfobacteriota</taxon>
        <taxon>Desulfovibrionia</taxon>
        <taxon>Desulfovibrionales</taxon>
        <taxon>Desulfovibrionaceae</taxon>
        <taxon>Desulfovibrio</taxon>
    </lineage>
</organism>
<dbReference type="InterPro" id="IPR029001">
    <property type="entry name" value="ITPase-like_fam"/>
</dbReference>
<gene>
    <name evidence="5" type="ORF">DFE_1605</name>
</gene>
<protein>
    <recommendedName>
        <fullName evidence="4">dTTP/UTP pyrophosphatase</fullName>
        <shortName evidence="4">dTTPase/UTPase</shortName>
        <ecNumber evidence="4">3.6.1.9</ecNumber>
    </recommendedName>
    <alternativeName>
        <fullName evidence="4">Nucleoside triphosphate pyrophosphatase</fullName>
    </alternativeName>
    <alternativeName>
        <fullName evidence="4">Nucleotide pyrophosphatase</fullName>
        <shortName evidence="4">Nucleotide PPase</shortName>
    </alternativeName>
</protein>
<evidence type="ECO:0000313" key="5">
    <source>
        <dbReference type="EMBL" id="BBD08331.1"/>
    </source>
</evidence>
<feature type="site" description="Important for substrate specificity" evidence="4">
    <location>
        <position position="51"/>
    </location>
</feature>
<feature type="active site" description="Proton acceptor" evidence="4">
    <location>
        <position position="109"/>
    </location>
</feature>
<dbReference type="HAMAP" id="MF_00528">
    <property type="entry name" value="Maf"/>
    <property type="match status" value="1"/>
</dbReference>
<evidence type="ECO:0000256" key="4">
    <source>
        <dbReference type="HAMAP-Rule" id="MF_00528"/>
    </source>
</evidence>
<reference evidence="5 6" key="1">
    <citation type="journal article" date="2018" name="Sci. Adv.">
        <title>Multi-heme cytochromes provide a pathway for survival in energy-limited environments.</title>
        <authorList>
            <person name="Deng X."/>
            <person name="Dohmae N."/>
            <person name="Nealson K.H."/>
            <person name="Hashimoto K."/>
            <person name="Okamoto A."/>
        </authorList>
    </citation>
    <scope>NUCLEOTIDE SEQUENCE [LARGE SCALE GENOMIC DNA]</scope>
    <source>
        <strain evidence="5 6">IS5</strain>
    </source>
</reference>
<dbReference type="GO" id="GO:0009117">
    <property type="term" value="P:nucleotide metabolic process"/>
    <property type="evidence" value="ECO:0007669"/>
    <property type="project" value="UniProtKB-KW"/>
</dbReference>
<dbReference type="Gene3D" id="3.90.950.10">
    <property type="match status" value="1"/>
</dbReference>
<comment type="caution">
    <text evidence="4">Lacks conserved residue(s) required for the propagation of feature annotation.</text>
</comment>
<comment type="subcellular location">
    <subcellularLocation>
        <location evidence="4">Cytoplasm</location>
    </subcellularLocation>
</comment>
<dbReference type="SUPFAM" id="SSF52972">
    <property type="entry name" value="ITPase-like"/>
    <property type="match status" value="1"/>
</dbReference>
<accession>A0A2Z6AYJ5</accession>
<dbReference type="GO" id="GO:0036221">
    <property type="term" value="F:UTP diphosphatase activity"/>
    <property type="evidence" value="ECO:0007669"/>
    <property type="project" value="RHEA"/>
</dbReference>
<comment type="catalytic activity">
    <reaction evidence="4">
        <text>UTP + H2O = UMP + diphosphate + H(+)</text>
        <dbReference type="Rhea" id="RHEA:29395"/>
        <dbReference type="ChEBI" id="CHEBI:15377"/>
        <dbReference type="ChEBI" id="CHEBI:15378"/>
        <dbReference type="ChEBI" id="CHEBI:33019"/>
        <dbReference type="ChEBI" id="CHEBI:46398"/>
        <dbReference type="ChEBI" id="CHEBI:57865"/>
        <dbReference type="EC" id="3.6.1.9"/>
    </reaction>
</comment>
<evidence type="ECO:0000256" key="2">
    <source>
        <dbReference type="ARBA" id="ARBA00022801"/>
    </source>
</evidence>
<keyword evidence="4" id="KW-0963">Cytoplasm</keyword>
<comment type="function">
    <text evidence="4">Nucleoside triphosphate pyrophosphatase that hydrolyzes dTTP and UTP. May have a dual role in cell division arrest and in preventing the incorporation of modified nucleotides into cellular nucleic acids.</text>
</comment>
<dbReference type="PANTHER" id="PTHR43213:SF5">
    <property type="entry name" value="BIFUNCTIONAL DTTP_UTP PYROPHOSPHATASE_METHYLTRANSFERASE PROTEIN-RELATED"/>
    <property type="match status" value="1"/>
</dbReference>
<comment type="similarity">
    <text evidence="4">Belongs to the Maf family. YhdE subfamily.</text>
</comment>
<proteinExistence type="inferred from homology"/>
<dbReference type="NCBIfam" id="TIGR00172">
    <property type="entry name" value="maf"/>
    <property type="match status" value="1"/>
</dbReference>
<feature type="site" description="Important for substrate specificity" evidence="4">
    <location>
        <position position="193"/>
    </location>
</feature>
<keyword evidence="3 4" id="KW-0546">Nucleotide metabolism</keyword>
<dbReference type="KEGG" id="dfl:DFE_1605"/>
<comment type="cofactor">
    <cofactor evidence="1 4">
        <name>a divalent metal cation</name>
        <dbReference type="ChEBI" id="CHEBI:60240"/>
    </cofactor>
</comment>
<feature type="site" description="Important for substrate specificity" evidence="4">
    <location>
        <position position="110"/>
    </location>
</feature>
<keyword evidence="2 4" id="KW-0378">Hydrolase</keyword>
<evidence type="ECO:0000256" key="1">
    <source>
        <dbReference type="ARBA" id="ARBA00001968"/>
    </source>
</evidence>